<dbReference type="Proteomes" id="UP000019140">
    <property type="component" value="Unassembled WGS sequence"/>
</dbReference>
<gene>
    <name evidence="1" type="ORF">ETSY2_49030</name>
</gene>
<comment type="caution">
    <text evidence="1">The sequence shown here is derived from an EMBL/GenBank/DDBJ whole genome shotgun (WGS) entry which is preliminary data.</text>
</comment>
<dbReference type="Gene3D" id="3.30.1330.110">
    <property type="entry name" value="BB2672"/>
    <property type="match status" value="1"/>
</dbReference>
<protein>
    <submittedName>
        <fullName evidence="1">Uncharacterized protein</fullName>
    </submittedName>
</protein>
<name>W4L9V0_9BACT</name>
<reference evidence="1 2" key="1">
    <citation type="journal article" date="2014" name="Nature">
        <title>An environmental bacterial taxon with a large and distinct metabolic repertoire.</title>
        <authorList>
            <person name="Wilson M.C."/>
            <person name="Mori T."/>
            <person name="Ruckert C."/>
            <person name="Uria A.R."/>
            <person name="Helf M.J."/>
            <person name="Takada K."/>
            <person name="Gernert C."/>
            <person name="Steffens U.A."/>
            <person name="Heycke N."/>
            <person name="Schmitt S."/>
            <person name="Rinke C."/>
            <person name="Helfrich E.J."/>
            <person name="Brachmann A.O."/>
            <person name="Gurgui C."/>
            <person name="Wakimoto T."/>
            <person name="Kracht M."/>
            <person name="Crusemann M."/>
            <person name="Hentschel U."/>
            <person name="Abe I."/>
            <person name="Matsunaga S."/>
            <person name="Kalinowski J."/>
            <person name="Takeyama H."/>
            <person name="Piel J."/>
        </authorList>
    </citation>
    <scope>NUCLEOTIDE SEQUENCE [LARGE SCALE GENOMIC DNA]</scope>
    <source>
        <strain evidence="2">TSY2</strain>
    </source>
</reference>
<dbReference type="AlphaFoldDB" id="W4L9V0"/>
<organism evidence="1 2">
    <name type="scientific">Candidatus Entotheonella gemina</name>
    <dbReference type="NCBI Taxonomy" id="1429439"/>
    <lineage>
        <taxon>Bacteria</taxon>
        <taxon>Pseudomonadati</taxon>
        <taxon>Nitrospinota/Tectimicrobiota group</taxon>
        <taxon>Candidatus Tectimicrobiota</taxon>
        <taxon>Candidatus Entotheonellia</taxon>
        <taxon>Candidatus Entotheonellales</taxon>
        <taxon>Candidatus Entotheonellaceae</taxon>
        <taxon>Candidatus Entotheonella</taxon>
    </lineage>
</organism>
<dbReference type="InterPro" id="IPR009569">
    <property type="entry name" value="AA_synth_put"/>
</dbReference>
<accession>W4L9V0</accession>
<dbReference type="Pfam" id="PF06684">
    <property type="entry name" value="AA_synth"/>
    <property type="match status" value="1"/>
</dbReference>
<proteinExistence type="predicted"/>
<keyword evidence="2" id="KW-1185">Reference proteome</keyword>
<dbReference type="EMBL" id="AZHX01002395">
    <property type="protein sequence ID" value="ETW94858.1"/>
    <property type="molecule type" value="Genomic_DNA"/>
</dbReference>
<evidence type="ECO:0000313" key="1">
    <source>
        <dbReference type="EMBL" id="ETW94858.1"/>
    </source>
</evidence>
<dbReference type="HOGENOM" id="CLU_3372730_0_0_7"/>
<dbReference type="InterPro" id="IPR035936">
    <property type="entry name" value="BB2672"/>
</dbReference>
<dbReference type="SUPFAM" id="SSF160519">
    <property type="entry name" value="BB2672-like"/>
    <property type="match status" value="1"/>
</dbReference>
<evidence type="ECO:0000313" key="2">
    <source>
        <dbReference type="Proteomes" id="UP000019140"/>
    </source>
</evidence>
<sequence length="34" mass="3533">MSDAPGADEIVVALAVTTSGRPHARVGDQRLNVE</sequence>